<dbReference type="Pfam" id="PF00990">
    <property type="entry name" value="GGDEF"/>
    <property type="match status" value="1"/>
</dbReference>
<feature type="domain" description="EAL" evidence="2">
    <location>
        <begin position="501"/>
        <end position="751"/>
    </location>
</feature>
<dbReference type="InterPro" id="IPR043128">
    <property type="entry name" value="Rev_trsase/Diguanyl_cyclase"/>
</dbReference>
<dbReference type="GO" id="GO:0071111">
    <property type="term" value="F:cyclic-guanylate-specific phosphodiesterase activity"/>
    <property type="evidence" value="ECO:0007669"/>
    <property type="project" value="InterPro"/>
</dbReference>
<dbReference type="Proteomes" id="UP000295367">
    <property type="component" value="Unassembled WGS sequence"/>
</dbReference>
<dbReference type="SMART" id="SM00052">
    <property type="entry name" value="EAL"/>
    <property type="match status" value="1"/>
</dbReference>
<dbReference type="Pfam" id="PF00563">
    <property type="entry name" value="EAL"/>
    <property type="match status" value="1"/>
</dbReference>
<dbReference type="InterPro" id="IPR000160">
    <property type="entry name" value="GGDEF_dom"/>
</dbReference>
<dbReference type="InterPro" id="IPR001633">
    <property type="entry name" value="EAL_dom"/>
</dbReference>
<protein>
    <submittedName>
        <fullName evidence="4">Diguanylate cyclase (GGDEF)-like protein</fullName>
    </submittedName>
</protein>
<organism evidence="4 5">
    <name type="scientific">Sulfurirhabdus autotrophica</name>
    <dbReference type="NCBI Taxonomy" id="1706046"/>
    <lineage>
        <taxon>Bacteria</taxon>
        <taxon>Pseudomonadati</taxon>
        <taxon>Pseudomonadota</taxon>
        <taxon>Betaproteobacteria</taxon>
        <taxon>Nitrosomonadales</taxon>
        <taxon>Sulfuricellaceae</taxon>
        <taxon>Sulfurirhabdus</taxon>
    </lineage>
</organism>
<feature type="transmembrane region" description="Helical" evidence="1">
    <location>
        <begin position="236"/>
        <end position="255"/>
    </location>
</feature>
<name>A0A4R3YCY9_9PROT</name>
<evidence type="ECO:0000313" key="4">
    <source>
        <dbReference type="EMBL" id="TCV90335.1"/>
    </source>
</evidence>
<accession>A0A4R3YCY9</accession>
<comment type="caution">
    <text evidence="4">The sequence shown here is derived from an EMBL/GenBank/DDBJ whole genome shotgun (WGS) entry which is preliminary data.</text>
</comment>
<dbReference type="PROSITE" id="PS50883">
    <property type="entry name" value="EAL"/>
    <property type="match status" value="1"/>
</dbReference>
<dbReference type="FunFam" id="3.30.70.270:FF:000001">
    <property type="entry name" value="Diguanylate cyclase domain protein"/>
    <property type="match status" value="1"/>
</dbReference>
<feature type="transmembrane region" description="Helical" evidence="1">
    <location>
        <begin position="12"/>
        <end position="33"/>
    </location>
</feature>
<dbReference type="PROSITE" id="PS50887">
    <property type="entry name" value="GGDEF"/>
    <property type="match status" value="1"/>
</dbReference>
<dbReference type="InterPro" id="IPR050706">
    <property type="entry name" value="Cyclic-di-GMP_PDE-like"/>
</dbReference>
<feature type="domain" description="GGDEF" evidence="3">
    <location>
        <begin position="356"/>
        <end position="490"/>
    </location>
</feature>
<dbReference type="SMART" id="SM00267">
    <property type="entry name" value="GGDEF"/>
    <property type="match status" value="1"/>
</dbReference>
<dbReference type="EMBL" id="SMCO01000001">
    <property type="protein sequence ID" value="TCV90335.1"/>
    <property type="molecule type" value="Genomic_DNA"/>
</dbReference>
<evidence type="ECO:0000259" key="3">
    <source>
        <dbReference type="PROSITE" id="PS50887"/>
    </source>
</evidence>
<dbReference type="Gene3D" id="3.20.20.450">
    <property type="entry name" value="EAL domain"/>
    <property type="match status" value="1"/>
</dbReference>
<dbReference type="PANTHER" id="PTHR33121:SF79">
    <property type="entry name" value="CYCLIC DI-GMP PHOSPHODIESTERASE PDED-RELATED"/>
    <property type="match status" value="1"/>
</dbReference>
<keyword evidence="1" id="KW-0472">Membrane</keyword>
<dbReference type="CDD" id="cd01948">
    <property type="entry name" value="EAL"/>
    <property type="match status" value="1"/>
</dbReference>
<dbReference type="RefSeq" id="WP_124947714.1">
    <property type="nucleotide sequence ID" value="NZ_BHVT01000073.1"/>
</dbReference>
<proteinExistence type="predicted"/>
<dbReference type="InterPro" id="IPR029787">
    <property type="entry name" value="Nucleotide_cyclase"/>
</dbReference>
<dbReference type="Gene3D" id="3.30.70.270">
    <property type="match status" value="1"/>
</dbReference>
<dbReference type="PANTHER" id="PTHR33121">
    <property type="entry name" value="CYCLIC DI-GMP PHOSPHODIESTERASE PDEF"/>
    <property type="match status" value="1"/>
</dbReference>
<sequence length="751" mass="85987">MKFKGRFLPLSIRHYAFAFFVIIGVFITFIAILMRYEIQSLNEETSIKNKKSAQQEISEAITQLDSDFQKYALAASKWDELRQQFYDPSYYRYWRNSRALSAGVFPEHLEIVELYNTRGESFTKDLKGEASMPLKITKADIGLTLKKEALHDHLYYFFPVWSDEDHQFLLGYAGFKIDFLAQIQRLKKFRFLDINSISLNSAPGYRLLATDIVSRLKYNLISDETNNQLENVMSMTLYRVISVIILTSILAYFFVNHFLAKPLRQISKSIDSTHDEHGHILQITSRDRFAVAELEKVRKSLNDYQKNLDAMHLSLEDSHNELWTLAHHDPLTSVYNRRAFEDDWYEQLKNSGASQKQATFLLFDCDHFKAINDTYGHQIGDLVIQGIAKTLQAALRTGDRLYRLGGDEFATILFNTDIAAAEKIAQRCFAFIAEFDFTELGIHEPVKISIGMAYEKDLSVDDLSVLHKQADLAMYHAKRPGQKNISIYSEEMSQSHESVVSNKETHAVYEAIASIDMLQMHYQMIARLPAENCDYYEALVRIQDKGILIMPSGIFPVVERRRLEVEFDLAILERIRRDLENKVIPSGTGVSMNVSGPGIVNEDVTKKLLEFEPFFKEYKLVLEVTETALITQITHASANLNKLRKIGFLIALDDFGSGYSSLRYLSNMPVDLIKFDISMIRSLERNDRQSIIVENLAKLLISAGYNLVAEGIETKSLLDKVIALGFTHAQGYYLGRPQAFEHTTQLLTKNG</sequence>
<evidence type="ECO:0000256" key="1">
    <source>
        <dbReference type="SAM" id="Phobius"/>
    </source>
</evidence>
<dbReference type="InterPro" id="IPR035919">
    <property type="entry name" value="EAL_sf"/>
</dbReference>
<dbReference type="SUPFAM" id="SSF55073">
    <property type="entry name" value="Nucleotide cyclase"/>
    <property type="match status" value="1"/>
</dbReference>
<evidence type="ECO:0000259" key="2">
    <source>
        <dbReference type="PROSITE" id="PS50883"/>
    </source>
</evidence>
<keyword evidence="1" id="KW-1133">Transmembrane helix</keyword>
<keyword evidence="5" id="KW-1185">Reference proteome</keyword>
<dbReference type="SUPFAM" id="SSF141868">
    <property type="entry name" value="EAL domain-like"/>
    <property type="match status" value="1"/>
</dbReference>
<reference evidence="4 5" key="1">
    <citation type="submission" date="2019-03" db="EMBL/GenBank/DDBJ databases">
        <title>Genomic Encyclopedia of Type Strains, Phase IV (KMG-IV): sequencing the most valuable type-strain genomes for metagenomic binning, comparative biology and taxonomic classification.</title>
        <authorList>
            <person name="Goeker M."/>
        </authorList>
    </citation>
    <scope>NUCLEOTIDE SEQUENCE [LARGE SCALE GENOMIC DNA]</scope>
    <source>
        <strain evidence="4 5">DSM 100309</strain>
    </source>
</reference>
<evidence type="ECO:0000313" key="5">
    <source>
        <dbReference type="Proteomes" id="UP000295367"/>
    </source>
</evidence>
<dbReference type="AlphaFoldDB" id="A0A4R3YCY9"/>
<gene>
    <name evidence="4" type="ORF">EDC63_101305</name>
</gene>
<keyword evidence="1" id="KW-0812">Transmembrane</keyword>
<dbReference type="CDD" id="cd01949">
    <property type="entry name" value="GGDEF"/>
    <property type="match status" value="1"/>
</dbReference>
<dbReference type="NCBIfam" id="TIGR00254">
    <property type="entry name" value="GGDEF"/>
    <property type="match status" value="1"/>
</dbReference>